<dbReference type="AlphaFoldDB" id="A0AAE3D9Z7"/>
<dbReference type="PANTHER" id="PTHR42759:SF1">
    <property type="entry name" value="MAGNESIUM-CHELATASE SUBUNIT CHLD"/>
    <property type="match status" value="1"/>
</dbReference>
<reference evidence="2 3" key="1">
    <citation type="submission" date="2021-10" db="EMBL/GenBank/DDBJ databases">
        <title>Anaerobic single-cell dispensing facilitates the cultivation of human gut bacteria.</title>
        <authorList>
            <person name="Afrizal A."/>
        </authorList>
    </citation>
    <scope>NUCLEOTIDE SEQUENCE [LARGE SCALE GENOMIC DNA]</scope>
    <source>
        <strain evidence="2 3">CLA-AA-H276</strain>
    </source>
</reference>
<dbReference type="Gene3D" id="3.40.50.300">
    <property type="entry name" value="P-loop containing nucleotide triphosphate hydrolases"/>
    <property type="match status" value="1"/>
</dbReference>
<proteinExistence type="predicted"/>
<feature type="domain" description="ATPase dynein-related AAA" evidence="1">
    <location>
        <begin position="60"/>
        <end position="192"/>
    </location>
</feature>
<name>A0AAE3D9Z7_9FIRM</name>
<dbReference type="PANTHER" id="PTHR42759">
    <property type="entry name" value="MOXR FAMILY PROTEIN"/>
    <property type="match status" value="1"/>
</dbReference>
<dbReference type="Pfam" id="PF07728">
    <property type="entry name" value="AAA_5"/>
    <property type="match status" value="1"/>
</dbReference>
<dbReference type="SUPFAM" id="SSF52540">
    <property type="entry name" value="P-loop containing nucleoside triphosphate hydrolases"/>
    <property type="match status" value="1"/>
</dbReference>
<dbReference type="Proteomes" id="UP001198220">
    <property type="component" value="Unassembled WGS sequence"/>
</dbReference>
<evidence type="ECO:0000313" key="2">
    <source>
        <dbReference type="EMBL" id="MCC2126333.1"/>
    </source>
</evidence>
<keyword evidence="3" id="KW-1185">Reference proteome</keyword>
<sequence>MLDFLKKEGIHPHLIQELEQFRSAFGTEPEVANRIRTPRYYYYGTKIWEEALSALLCGEHLLLTGPKATGKNVLAENLAAAFGRPLFNISLSINTDAASLIGSDTWKNGEVTFREGPVSQSARFGGFGVLDEINMAKNEALAVLHEALDFRGSIDVPGYDRIDLHPACRFIATMNYGYAGTRELNEALTSRFVVIDMPPISEDYLAKLLRSEFPDLSPAWNTQFCRIFQELQKKCESAEISPKALDLRGLLASVRLIKKGLSPLEALRLGIGNKIFDPYERKLVDDLFLIRVSEKQSAAELFQ</sequence>
<protein>
    <submittedName>
        <fullName evidence="2">MoxR family ATPase</fullName>
    </submittedName>
</protein>
<evidence type="ECO:0000313" key="3">
    <source>
        <dbReference type="Proteomes" id="UP001198220"/>
    </source>
</evidence>
<organism evidence="2 3">
    <name type="scientific">Hominiventricola filiformis</name>
    <dbReference type="NCBI Taxonomy" id="2885352"/>
    <lineage>
        <taxon>Bacteria</taxon>
        <taxon>Bacillati</taxon>
        <taxon>Bacillota</taxon>
        <taxon>Clostridia</taxon>
        <taxon>Lachnospirales</taxon>
        <taxon>Lachnospiraceae</taxon>
        <taxon>Hominiventricola</taxon>
    </lineage>
</organism>
<dbReference type="EMBL" id="JAJEPS010000007">
    <property type="protein sequence ID" value="MCC2126333.1"/>
    <property type="molecule type" value="Genomic_DNA"/>
</dbReference>
<dbReference type="InterPro" id="IPR011704">
    <property type="entry name" value="ATPase_dyneun-rel_AAA"/>
</dbReference>
<dbReference type="GO" id="GO:0016887">
    <property type="term" value="F:ATP hydrolysis activity"/>
    <property type="evidence" value="ECO:0007669"/>
    <property type="project" value="InterPro"/>
</dbReference>
<dbReference type="InterPro" id="IPR050764">
    <property type="entry name" value="CbbQ/NirQ/NorQ/GpvN"/>
</dbReference>
<gene>
    <name evidence="2" type="ORF">LKD36_09075</name>
</gene>
<comment type="caution">
    <text evidence="2">The sequence shown here is derived from an EMBL/GenBank/DDBJ whole genome shotgun (WGS) entry which is preliminary data.</text>
</comment>
<evidence type="ECO:0000259" key="1">
    <source>
        <dbReference type="Pfam" id="PF07728"/>
    </source>
</evidence>
<accession>A0AAE3D9Z7</accession>
<dbReference type="GO" id="GO:0005524">
    <property type="term" value="F:ATP binding"/>
    <property type="evidence" value="ECO:0007669"/>
    <property type="project" value="InterPro"/>
</dbReference>
<dbReference type="InterPro" id="IPR027417">
    <property type="entry name" value="P-loop_NTPase"/>
</dbReference>